<sequence length="280" mass="32083">MRTSTMLKFNDPKYDELVENFIAYTTDPHHNDGQQKVKIDLMNKFYYVSSINAPSNLNIVISGEITTPDQKNAAQEIVKPYLEQDLAFTWCTISKNNSAEEKKFMEAIGLHYHETYLGMIINLDDYQEKIYDSHPEIVFKKVTTQDEVDDFRKVIENAFDLSLIDLTKYPTLLKLNQQDYISHLVILYQNGLPAATGHLYFQNNLAIIDDIATHAYFQGQGLATKMLNYLLTLAKNSGYHDAGLIATTGGYPIYKKIGFEPIEIFFNVYITKENYAPKNS</sequence>
<dbReference type="PATRIC" id="fig|838561.3.peg.754"/>
<dbReference type="InterPro" id="IPR000182">
    <property type="entry name" value="GNAT_dom"/>
</dbReference>
<dbReference type="eggNOG" id="COG0456">
    <property type="taxonomic scope" value="Bacteria"/>
</dbReference>
<dbReference type="CDD" id="cd04301">
    <property type="entry name" value="NAT_SF"/>
    <property type="match status" value="1"/>
</dbReference>
<dbReference type="Pfam" id="PF00583">
    <property type="entry name" value="Acetyltransf_1"/>
    <property type="match status" value="1"/>
</dbReference>
<keyword evidence="3" id="KW-1185">Reference proteome</keyword>
<dbReference type="GO" id="GO:0016747">
    <property type="term" value="F:acyltransferase activity, transferring groups other than amino-acyl groups"/>
    <property type="evidence" value="ECO:0007669"/>
    <property type="project" value="InterPro"/>
</dbReference>
<accession>W6AWL1</accession>
<name>W6AWL1_9MOLU</name>
<feature type="domain" description="N-acetyltransferase" evidence="1">
    <location>
        <begin position="137"/>
        <end position="277"/>
    </location>
</feature>
<evidence type="ECO:0000259" key="1">
    <source>
        <dbReference type="PROSITE" id="PS51186"/>
    </source>
</evidence>
<dbReference type="EMBL" id="CP006720">
    <property type="protein sequence ID" value="AHI58119.1"/>
    <property type="molecule type" value="Genomic_DNA"/>
</dbReference>
<dbReference type="Proteomes" id="UP000019260">
    <property type="component" value="Chromosome"/>
</dbReference>
<dbReference type="Gene3D" id="3.40.630.30">
    <property type="match status" value="1"/>
</dbReference>
<dbReference type="HOGENOM" id="CLU_064083_0_0_14"/>
<dbReference type="InterPro" id="IPR016181">
    <property type="entry name" value="Acyl_CoA_acyltransferase"/>
</dbReference>
<proteinExistence type="predicted"/>
<evidence type="ECO:0000313" key="2">
    <source>
        <dbReference type="EMBL" id="AHI58119.1"/>
    </source>
</evidence>
<dbReference type="STRING" id="838561.P344_03905"/>
<dbReference type="PROSITE" id="PS51186">
    <property type="entry name" value="GNAT"/>
    <property type="match status" value="1"/>
</dbReference>
<organism evidence="2 3">
    <name type="scientific">Spiroplasma mirum ATCC 29335</name>
    <dbReference type="NCBI Taxonomy" id="838561"/>
    <lineage>
        <taxon>Bacteria</taxon>
        <taxon>Bacillati</taxon>
        <taxon>Mycoplasmatota</taxon>
        <taxon>Mollicutes</taxon>
        <taxon>Entomoplasmatales</taxon>
        <taxon>Spiroplasmataceae</taxon>
        <taxon>Spiroplasma</taxon>
    </lineage>
</organism>
<evidence type="ECO:0000313" key="3">
    <source>
        <dbReference type="Proteomes" id="UP000019260"/>
    </source>
</evidence>
<dbReference type="KEGG" id="smia:P344_03905"/>
<reference evidence="2 3" key="1">
    <citation type="submission" date="2013-09" db="EMBL/GenBank/DDBJ databases">
        <title>Complete genome sequence of Spiroplasma mirum suckling mouse cataract agent.</title>
        <authorList>
            <person name="Landry C.A."/>
            <person name="Bastian F.O."/>
            <person name="Thune R.L."/>
        </authorList>
    </citation>
    <scope>NUCLEOTIDE SEQUENCE [LARGE SCALE GENOMIC DNA]</scope>
    <source>
        <strain evidence="2 3">SMCA</strain>
    </source>
</reference>
<dbReference type="AlphaFoldDB" id="W6AWL1"/>
<protein>
    <recommendedName>
        <fullName evidence="1">N-acetyltransferase domain-containing protein</fullName>
    </recommendedName>
</protein>
<dbReference type="SUPFAM" id="SSF55729">
    <property type="entry name" value="Acyl-CoA N-acyltransferases (Nat)"/>
    <property type="match status" value="1"/>
</dbReference>
<gene>
    <name evidence="2" type="ORF">P344_03905</name>
</gene>